<dbReference type="GO" id="GO:0006826">
    <property type="term" value="P:iron ion transport"/>
    <property type="evidence" value="ECO:0007669"/>
    <property type="project" value="UniProtKB-KW"/>
</dbReference>
<dbReference type="PROSITE" id="PS00211">
    <property type="entry name" value="ABC_TRANSPORTER_1"/>
    <property type="match status" value="1"/>
</dbReference>
<dbReference type="EMBL" id="JAHAIK010000010">
    <property type="protein sequence ID" value="MBS5964950.1"/>
    <property type="molecule type" value="Genomic_DNA"/>
</dbReference>
<dbReference type="CDD" id="cd03214">
    <property type="entry name" value="ABC_Iron-Siderophores_B12_Hemin"/>
    <property type="match status" value="1"/>
</dbReference>
<evidence type="ECO:0000256" key="4">
    <source>
        <dbReference type="ARBA" id="ARBA00022496"/>
    </source>
</evidence>
<dbReference type="SUPFAM" id="SSF52540">
    <property type="entry name" value="P-loop containing nucleoside triphosphate hydrolases"/>
    <property type="match status" value="1"/>
</dbReference>
<dbReference type="Pfam" id="PF00005">
    <property type="entry name" value="ABC_tran"/>
    <property type="match status" value="1"/>
</dbReference>
<keyword evidence="4" id="KW-0410">Iron transport</keyword>
<dbReference type="PANTHER" id="PTHR42771:SF2">
    <property type="entry name" value="IRON(3+)-HYDROXAMATE IMPORT ATP-BINDING PROTEIN FHUC"/>
    <property type="match status" value="1"/>
</dbReference>
<evidence type="ECO:0000256" key="7">
    <source>
        <dbReference type="ARBA" id="ARBA00023004"/>
    </source>
</evidence>
<dbReference type="InterPro" id="IPR003593">
    <property type="entry name" value="AAA+_ATPase"/>
</dbReference>
<organism evidence="11 12">
    <name type="scientific">Finegoldia magna</name>
    <name type="common">Peptostreptococcus magnus</name>
    <dbReference type="NCBI Taxonomy" id="1260"/>
    <lineage>
        <taxon>Bacteria</taxon>
        <taxon>Bacillati</taxon>
        <taxon>Bacillota</taxon>
        <taxon>Tissierellia</taxon>
        <taxon>Tissierellales</taxon>
        <taxon>Peptoniphilaceae</taxon>
        <taxon>Finegoldia</taxon>
    </lineage>
</organism>
<keyword evidence="8" id="KW-0406">Ion transport</keyword>
<keyword evidence="9" id="KW-0472">Membrane</keyword>
<dbReference type="GO" id="GO:0016887">
    <property type="term" value="F:ATP hydrolysis activity"/>
    <property type="evidence" value="ECO:0007669"/>
    <property type="project" value="InterPro"/>
</dbReference>
<dbReference type="RefSeq" id="WP_278735688.1">
    <property type="nucleotide sequence ID" value="NZ_JAHAIK010000010.1"/>
</dbReference>
<dbReference type="FunFam" id="3.40.50.300:FF:000134">
    <property type="entry name" value="Iron-enterobactin ABC transporter ATP-binding protein"/>
    <property type="match status" value="1"/>
</dbReference>
<dbReference type="GO" id="GO:0005524">
    <property type="term" value="F:ATP binding"/>
    <property type="evidence" value="ECO:0007669"/>
    <property type="project" value="UniProtKB-KW"/>
</dbReference>
<protein>
    <submittedName>
        <fullName evidence="11">ABC transporter ATP-binding protein</fullName>
    </submittedName>
</protein>
<proteinExistence type="predicted"/>
<evidence type="ECO:0000256" key="3">
    <source>
        <dbReference type="ARBA" id="ARBA00022475"/>
    </source>
</evidence>
<evidence type="ECO:0000256" key="9">
    <source>
        <dbReference type="ARBA" id="ARBA00023136"/>
    </source>
</evidence>
<keyword evidence="6 11" id="KW-0067">ATP-binding</keyword>
<gene>
    <name evidence="11" type="ORF">KIA07_04700</name>
</gene>
<dbReference type="InterPro" id="IPR003439">
    <property type="entry name" value="ABC_transporter-like_ATP-bd"/>
</dbReference>
<keyword evidence="3" id="KW-1003">Cell membrane</keyword>
<evidence type="ECO:0000256" key="2">
    <source>
        <dbReference type="ARBA" id="ARBA00022448"/>
    </source>
</evidence>
<sequence length="264" mass="29144">MKKTHEFYGQGLEVGYESKTILNGIDVSIPPGKVTVIIGNNGCGKSTLLKSLARLLKPFSGGVYLDGLDISKYHPKELAKNLGLLPQSPLLPQGIKVADLVSRGRFPHRKALQGLTGYDYEAIKKAMELTRTLDLADRYVEALSGGQRQRVWIAMALAQETDILLLDEPTTYLDIAYQLEVLTLLQDLNRKEGVTIVMVLHDINFAARYADHMIALHDGRIVAEGSPKEVVCKEVIQEVFDMDAEIIEDPVVGSPMVVPIGLHR</sequence>
<reference evidence="11" key="1">
    <citation type="submission" date="2021-02" db="EMBL/GenBank/DDBJ databases">
        <title>Infant gut strain persistence is associated with maternal origin, phylogeny, and functional potential including surface adhesion and iron acquisition.</title>
        <authorList>
            <person name="Lou Y.C."/>
        </authorList>
    </citation>
    <scope>NUCLEOTIDE SEQUENCE</scope>
    <source>
        <strain evidence="11">L3_058_000G1_dasL3_058_000G1_concoct_72</strain>
    </source>
</reference>
<dbReference type="PANTHER" id="PTHR42771">
    <property type="entry name" value="IRON(3+)-HYDROXAMATE IMPORT ATP-BINDING PROTEIN FHUC"/>
    <property type="match status" value="1"/>
</dbReference>
<feature type="domain" description="ABC transporter" evidence="10">
    <location>
        <begin position="7"/>
        <end position="243"/>
    </location>
</feature>
<evidence type="ECO:0000313" key="12">
    <source>
        <dbReference type="Proteomes" id="UP000730862"/>
    </source>
</evidence>
<dbReference type="InterPro" id="IPR017871">
    <property type="entry name" value="ABC_transporter-like_CS"/>
</dbReference>
<evidence type="ECO:0000259" key="10">
    <source>
        <dbReference type="PROSITE" id="PS50893"/>
    </source>
</evidence>
<evidence type="ECO:0000256" key="6">
    <source>
        <dbReference type="ARBA" id="ARBA00022840"/>
    </source>
</evidence>
<comment type="subcellular location">
    <subcellularLocation>
        <location evidence="1">Cell membrane</location>
        <topology evidence="1">Peripheral membrane protein</topology>
    </subcellularLocation>
</comment>
<dbReference type="Gene3D" id="3.40.50.300">
    <property type="entry name" value="P-loop containing nucleotide triphosphate hydrolases"/>
    <property type="match status" value="1"/>
</dbReference>
<keyword evidence="7" id="KW-0408">Iron</keyword>
<dbReference type="AlphaFoldDB" id="A0A943LC77"/>
<evidence type="ECO:0000313" key="11">
    <source>
        <dbReference type="EMBL" id="MBS5964950.1"/>
    </source>
</evidence>
<accession>A0A943LC77</accession>
<keyword evidence="5" id="KW-0547">Nucleotide-binding</keyword>
<dbReference type="InterPro" id="IPR051535">
    <property type="entry name" value="Siderophore_ABC-ATPase"/>
</dbReference>
<name>A0A943LC77_FINMA</name>
<evidence type="ECO:0000256" key="8">
    <source>
        <dbReference type="ARBA" id="ARBA00023065"/>
    </source>
</evidence>
<dbReference type="GO" id="GO:0005886">
    <property type="term" value="C:plasma membrane"/>
    <property type="evidence" value="ECO:0007669"/>
    <property type="project" value="UniProtKB-SubCell"/>
</dbReference>
<dbReference type="InterPro" id="IPR027417">
    <property type="entry name" value="P-loop_NTPase"/>
</dbReference>
<keyword evidence="2" id="KW-0813">Transport</keyword>
<evidence type="ECO:0000256" key="1">
    <source>
        <dbReference type="ARBA" id="ARBA00004202"/>
    </source>
</evidence>
<dbReference type="SMART" id="SM00382">
    <property type="entry name" value="AAA"/>
    <property type="match status" value="1"/>
</dbReference>
<dbReference type="PROSITE" id="PS50893">
    <property type="entry name" value="ABC_TRANSPORTER_2"/>
    <property type="match status" value="1"/>
</dbReference>
<evidence type="ECO:0000256" key="5">
    <source>
        <dbReference type="ARBA" id="ARBA00022741"/>
    </source>
</evidence>
<comment type="caution">
    <text evidence="11">The sequence shown here is derived from an EMBL/GenBank/DDBJ whole genome shotgun (WGS) entry which is preliminary data.</text>
</comment>
<dbReference type="Proteomes" id="UP000730862">
    <property type="component" value="Unassembled WGS sequence"/>
</dbReference>